<dbReference type="Proteomes" id="UP001216709">
    <property type="component" value="Unassembled WGS sequence"/>
</dbReference>
<accession>A0A6N2FA23</accession>
<evidence type="ECO:0008006" key="5">
    <source>
        <dbReference type="Google" id="ProtNLM"/>
    </source>
</evidence>
<dbReference type="EMBL" id="JARAFO010000006">
    <property type="protein sequence ID" value="MDE1451511.1"/>
    <property type="molecule type" value="Genomic_DNA"/>
</dbReference>
<evidence type="ECO:0000313" key="3">
    <source>
        <dbReference type="EMBL" id="OLF87907.1"/>
    </source>
</evidence>
<protein>
    <recommendedName>
        <fullName evidence="5">Group-specific protein</fullName>
    </recommendedName>
</protein>
<dbReference type="AlphaFoldDB" id="A0A6N2FA23"/>
<reference evidence="2" key="2">
    <citation type="submission" date="2022-12" db="EMBL/GenBank/DDBJ databases">
        <title>Draft Genome Sequences of Bacillus licheniformis and Bacillus paralicheniformis strains isolated from Irish skim milk powders.</title>
        <authorList>
            <person name="Lourenco A."/>
            <person name="Li F."/>
            <person name="Geraldine D."/>
            <person name="Tobin J.T."/>
            <person name="Butler F."/>
            <person name="Jordan K."/>
            <person name="Obrien T."/>
        </authorList>
    </citation>
    <scope>NUCLEOTIDE SEQUENCE</scope>
    <source>
        <strain evidence="2">3370</strain>
    </source>
</reference>
<name>A0A6N2FA23_9BACI</name>
<feature type="transmembrane region" description="Helical" evidence="1">
    <location>
        <begin position="31"/>
        <end position="48"/>
    </location>
</feature>
<dbReference type="GeneID" id="62105690"/>
<dbReference type="EMBL" id="LKPO01000026">
    <property type="protein sequence ID" value="OLF87907.1"/>
    <property type="molecule type" value="Genomic_DNA"/>
</dbReference>
<keyword evidence="1" id="KW-0812">Transmembrane</keyword>
<evidence type="ECO:0000256" key="1">
    <source>
        <dbReference type="SAM" id="Phobius"/>
    </source>
</evidence>
<reference evidence="3 4" key="1">
    <citation type="journal article" date="2016" name="Front. Microbiol.">
        <title>High-Level Heat Resistance of Spores of Bacillus amyloliquefaciens and Bacillus licheniformis Results from the Presence of a spoVA Operon in a Tn1546 Transposon.</title>
        <authorList>
            <person name="Berendsen E.M."/>
            <person name="Koning R.A."/>
            <person name="Boekhorst J."/>
            <person name="de Jong A."/>
            <person name="Kuipers O.P."/>
            <person name="Wells-Bennik M.H."/>
        </authorList>
    </citation>
    <scope>NUCLEOTIDE SEQUENCE [LARGE SCALE GENOMIC DNA]</scope>
    <source>
        <strain evidence="3 4">B4121</strain>
    </source>
</reference>
<proteinExistence type="predicted"/>
<comment type="caution">
    <text evidence="3">The sequence shown here is derived from an EMBL/GenBank/DDBJ whole genome shotgun (WGS) entry which is preliminary data.</text>
</comment>
<sequence>MLDKKKYFMIMVPALILAFLFQFFVPSEQRYLGIVFILAGGVIYYLWVHIEKDKQKD</sequence>
<keyword evidence="1" id="KW-0472">Membrane</keyword>
<dbReference type="Proteomes" id="UP000185604">
    <property type="component" value="Unassembled WGS sequence"/>
</dbReference>
<organism evidence="3 4">
    <name type="scientific">Bacillus paralicheniformis</name>
    <dbReference type="NCBI Taxonomy" id="1648923"/>
    <lineage>
        <taxon>Bacteria</taxon>
        <taxon>Bacillati</taxon>
        <taxon>Bacillota</taxon>
        <taxon>Bacilli</taxon>
        <taxon>Bacillales</taxon>
        <taxon>Bacillaceae</taxon>
        <taxon>Bacillus</taxon>
    </lineage>
</organism>
<dbReference type="RefSeq" id="WP_020451569.1">
    <property type="nucleotide sequence ID" value="NZ_BOQY01000001.1"/>
</dbReference>
<keyword evidence="1" id="KW-1133">Transmembrane helix</keyword>
<gene>
    <name evidence="3" type="ORF">B4121_4359</name>
    <name evidence="2" type="ORF">PVN32_04895</name>
</gene>
<evidence type="ECO:0000313" key="4">
    <source>
        <dbReference type="Proteomes" id="UP000185604"/>
    </source>
</evidence>
<feature type="transmembrane region" description="Helical" evidence="1">
    <location>
        <begin position="7"/>
        <end position="25"/>
    </location>
</feature>
<evidence type="ECO:0000313" key="2">
    <source>
        <dbReference type="EMBL" id="MDE1451511.1"/>
    </source>
</evidence>